<feature type="compositionally biased region" description="Acidic residues" evidence="1">
    <location>
        <begin position="74"/>
        <end position="83"/>
    </location>
</feature>
<accession>A0ABN2E5T2</accession>
<dbReference type="EMBL" id="BAAAOS010000047">
    <property type="protein sequence ID" value="GAA1597190.1"/>
    <property type="molecule type" value="Genomic_DNA"/>
</dbReference>
<proteinExistence type="predicted"/>
<protein>
    <submittedName>
        <fullName evidence="2">Uncharacterized protein</fullName>
    </submittedName>
</protein>
<reference evidence="2 3" key="1">
    <citation type="journal article" date="2019" name="Int. J. Syst. Evol. Microbiol.">
        <title>The Global Catalogue of Microorganisms (GCM) 10K type strain sequencing project: providing services to taxonomists for standard genome sequencing and annotation.</title>
        <authorList>
            <consortium name="The Broad Institute Genomics Platform"/>
            <consortium name="The Broad Institute Genome Sequencing Center for Infectious Disease"/>
            <person name="Wu L."/>
            <person name="Ma J."/>
        </authorList>
    </citation>
    <scope>NUCLEOTIDE SEQUENCE [LARGE SCALE GENOMIC DNA]</scope>
    <source>
        <strain evidence="2 3">JCM 14969</strain>
    </source>
</reference>
<evidence type="ECO:0000256" key="1">
    <source>
        <dbReference type="SAM" id="MobiDB-lite"/>
    </source>
</evidence>
<feature type="compositionally biased region" description="Low complexity" evidence="1">
    <location>
        <begin position="225"/>
        <end position="244"/>
    </location>
</feature>
<name>A0ABN2E5T2_9ACTN</name>
<gene>
    <name evidence="2" type="ORF">GCM10009789_58930</name>
</gene>
<dbReference type="Proteomes" id="UP001500393">
    <property type="component" value="Unassembled WGS sequence"/>
</dbReference>
<sequence length="308" mass="32328">MTDHPGEQFPPEVDPDVEPGADPRTEDEPEPDYDSEPGPESRWVNPTLQGRPHTDPLLAGFTVYGDPTPAVADDPVESEDTESTFEASLQEEALTPFQAQMQAAFGSGSEDADEAERPEVFEDADHGQPFEEATPEVLEDADHRESFEAASAQVSEDADQRQPFEAEEAEQAETQVAPAALPVARAPVPTPGQAFPSPASFPKPGPAVSAAGHAAAAPAAPAPAAPATAAPASGPAVSSPFPAAEAARDGSRYEVDEDGVHPLVDEVMGRLDGLRERPVGEHAEVYADLHERLQSALVEADAEHGGRG</sequence>
<keyword evidence="3" id="KW-1185">Reference proteome</keyword>
<feature type="compositionally biased region" description="Low complexity" evidence="1">
    <location>
        <begin position="172"/>
        <end position="187"/>
    </location>
</feature>
<feature type="compositionally biased region" description="Acidic residues" evidence="1">
    <location>
        <begin position="27"/>
        <end position="37"/>
    </location>
</feature>
<feature type="region of interest" description="Disordered" evidence="1">
    <location>
        <begin position="1"/>
        <end position="86"/>
    </location>
</feature>
<dbReference type="RefSeq" id="WP_344219605.1">
    <property type="nucleotide sequence ID" value="NZ_BAAAOS010000047.1"/>
</dbReference>
<feature type="compositionally biased region" description="Basic and acidic residues" evidence="1">
    <location>
        <begin position="246"/>
        <end position="260"/>
    </location>
</feature>
<evidence type="ECO:0000313" key="2">
    <source>
        <dbReference type="EMBL" id="GAA1597190.1"/>
    </source>
</evidence>
<feature type="compositionally biased region" description="Basic and acidic residues" evidence="1">
    <location>
        <begin position="115"/>
        <end position="129"/>
    </location>
</feature>
<feature type="compositionally biased region" description="Low complexity" evidence="1">
    <location>
        <begin position="206"/>
        <end position="219"/>
    </location>
</feature>
<organism evidence="2 3">
    <name type="scientific">Kribbella sancticallisti</name>
    <dbReference type="NCBI Taxonomy" id="460087"/>
    <lineage>
        <taxon>Bacteria</taxon>
        <taxon>Bacillati</taxon>
        <taxon>Actinomycetota</taxon>
        <taxon>Actinomycetes</taxon>
        <taxon>Propionibacteriales</taxon>
        <taxon>Kribbellaceae</taxon>
        <taxon>Kribbella</taxon>
    </lineage>
</organism>
<evidence type="ECO:0000313" key="3">
    <source>
        <dbReference type="Proteomes" id="UP001500393"/>
    </source>
</evidence>
<feature type="region of interest" description="Disordered" evidence="1">
    <location>
        <begin position="103"/>
        <end position="260"/>
    </location>
</feature>
<comment type="caution">
    <text evidence="2">The sequence shown here is derived from an EMBL/GenBank/DDBJ whole genome shotgun (WGS) entry which is preliminary data.</text>
</comment>